<name>A0A4Y7TL15_COPMI</name>
<accession>A0A4Y7TL15</accession>
<dbReference type="AlphaFoldDB" id="A0A4Y7TL15"/>
<evidence type="ECO:0000313" key="2">
    <source>
        <dbReference type="Proteomes" id="UP000298030"/>
    </source>
</evidence>
<proteinExistence type="predicted"/>
<dbReference type="EMBL" id="QPFP01000008">
    <property type="protein sequence ID" value="TEB34885.1"/>
    <property type="molecule type" value="Genomic_DNA"/>
</dbReference>
<sequence>MPEQENRRENCHQISPQAFQMLLNWMSSRFRSMGFTLGLKTKSLPKGAVSEYVKGMGEEMGAAMGLLGIGVCLHGDLIHPPPVLKKLTRLQCTGMLEDFDSVMSVVQDTRDSQEDPHLMCYAGDWWTTFGPDTTAPDANLSQMFDWWVAQREICPKPLTLPDFASFNLSHMLAPDLKVLEEALGRMKADIAADIQITREELTRLCLCITETQLEIGRLQKTEAEAVEAEVARISLEPSHAEGRSAAPAI</sequence>
<reference evidence="1 2" key="1">
    <citation type="journal article" date="2019" name="Nat. Ecol. Evol.">
        <title>Megaphylogeny resolves global patterns of mushroom evolution.</title>
        <authorList>
            <person name="Varga T."/>
            <person name="Krizsan K."/>
            <person name="Foldi C."/>
            <person name="Dima B."/>
            <person name="Sanchez-Garcia M."/>
            <person name="Sanchez-Ramirez S."/>
            <person name="Szollosi G.J."/>
            <person name="Szarkandi J.G."/>
            <person name="Papp V."/>
            <person name="Albert L."/>
            <person name="Andreopoulos W."/>
            <person name="Angelini C."/>
            <person name="Antonin V."/>
            <person name="Barry K.W."/>
            <person name="Bougher N.L."/>
            <person name="Buchanan P."/>
            <person name="Buyck B."/>
            <person name="Bense V."/>
            <person name="Catcheside P."/>
            <person name="Chovatia M."/>
            <person name="Cooper J."/>
            <person name="Damon W."/>
            <person name="Desjardin D."/>
            <person name="Finy P."/>
            <person name="Geml J."/>
            <person name="Haridas S."/>
            <person name="Hughes K."/>
            <person name="Justo A."/>
            <person name="Karasinski D."/>
            <person name="Kautmanova I."/>
            <person name="Kiss B."/>
            <person name="Kocsube S."/>
            <person name="Kotiranta H."/>
            <person name="LaButti K.M."/>
            <person name="Lechner B.E."/>
            <person name="Liimatainen K."/>
            <person name="Lipzen A."/>
            <person name="Lukacs Z."/>
            <person name="Mihaltcheva S."/>
            <person name="Morgado L.N."/>
            <person name="Niskanen T."/>
            <person name="Noordeloos M.E."/>
            <person name="Ohm R.A."/>
            <person name="Ortiz-Santana B."/>
            <person name="Ovrebo C."/>
            <person name="Racz N."/>
            <person name="Riley R."/>
            <person name="Savchenko A."/>
            <person name="Shiryaev A."/>
            <person name="Soop K."/>
            <person name="Spirin V."/>
            <person name="Szebenyi C."/>
            <person name="Tomsovsky M."/>
            <person name="Tulloss R.E."/>
            <person name="Uehling J."/>
            <person name="Grigoriev I.V."/>
            <person name="Vagvolgyi C."/>
            <person name="Papp T."/>
            <person name="Martin F.M."/>
            <person name="Miettinen O."/>
            <person name="Hibbett D.S."/>
            <person name="Nagy L.G."/>
        </authorList>
    </citation>
    <scope>NUCLEOTIDE SEQUENCE [LARGE SCALE GENOMIC DNA]</scope>
    <source>
        <strain evidence="1 2">FP101781</strain>
    </source>
</reference>
<dbReference type="Proteomes" id="UP000298030">
    <property type="component" value="Unassembled WGS sequence"/>
</dbReference>
<protein>
    <submittedName>
        <fullName evidence="1">Uncharacterized protein</fullName>
    </submittedName>
</protein>
<keyword evidence="2" id="KW-1185">Reference proteome</keyword>
<comment type="caution">
    <text evidence="1">The sequence shown here is derived from an EMBL/GenBank/DDBJ whole genome shotgun (WGS) entry which is preliminary data.</text>
</comment>
<organism evidence="1 2">
    <name type="scientific">Coprinellus micaceus</name>
    <name type="common">Glistening ink-cap mushroom</name>
    <name type="synonym">Coprinus micaceus</name>
    <dbReference type="NCBI Taxonomy" id="71717"/>
    <lineage>
        <taxon>Eukaryota</taxon>
        <taxon>Fungi</taxon>
        <taxon>Dikarya</taxon>
        <taxon>Basidiomycota</taxon>
        <taxon>Agaricomycotina</taxon>
        <taxon>Agaricomycetes</taxon>
        <taxon>Agaricomycetidae</taxon>
        <taxon>Agaricales</taxon>
        <taxon>Agaricineae</taxon>
        <taxon>Psathyrellaceae</taxon>
        <taxon>Coprinellus</taxon>
    </lineage>
</organism>
<evidence type="ECO:0000313" key="1">
    <source>
        <dbReference type="EMBL" id="TEB34885.1"/>
    </source>
</evidence>
<gene>
    <name evidence="1" type="ORF">FA13DRAFT_1788510</name>
</gene>